<gene>
    <name evidence="2" type="ORF">OZSIB_3708</name>
</gene>
<sequence>MIPQRAMQAFGADHPSTARQHQRHRVGQREKFQLQNVRVFPYNLGIS</sequence>
<name>A0A367ZD02_9BACT</name>
<accession>A0A367ZD02</accession>
<proteinExistence type="predicted"/>
<dbReference type="AlphaFoldDB" id="A0A367ZD02"/>
<evidence type="ECO:0000313" key="3">
    <source>
        <dbReference type="Proteomes" id="UP000252355"/>
    </source>
</evidence>
<evidence type="ECO:0000256" key="1">
    <source>
        <dbReference type="SAM" id="MobiDB-lite"/>
    </source>
</evidence>
<dbReference type="Proteomes" id="UP000252355">
    <property type="component" value="Unassembled WGS sequence"/>
</dbReference>
<feature type="region of interest" description="Disordered" evidence="1">
    <location>
        <begin position="1"/>
        <end position="27"/>
    </location>
</feature>
<comment type="caution">
    <text evidence="2">The sequence shown here is derived from an EMBL/GenBank/DDBJ whole genome shotgun (WGS) entry which is preliminary data.</text>
</comment>
<reference evidence="2 3" key="1">
    <citation type="submission" date="2018-05" db="EMBL/GenBank/DDBJ databases">
        <title>A metagenomic window into the 2 km-deep terrestrial subsurface aquifer revealed taxonomically and functionally diverse microbial community comprising novel uncultured bacterial lineages.</title>
        <authorList>
            <person name="Kadnikov V.V."/>
            <person name="Mardanov A.V."/>
            <person name="Beletsky A.V."/>
            <person name="Banks D."/>
            <person name="Pimenov N.V."/>
            <person name="Frank Y.A."/>
            <person name="Karnachuk O.V."/>
            <person name="Ravin N.V."/>
        </authorList>
    </citation>
    <scope>NUCLEOTIDE SEQUENCE [LARGE SCALE GENOMIC DNA]</scope>
    <source>
        <strain evidence="2">BY5</strain>
    </source>
</reference>
<evidence type="ECO:0000313" key="2">
    <source>
        <dbReference type="EMBL" id="RCK75978.1"/>
    </source>
</evidence>
<organism evidence="2 3">
    <name type="scientific">Candidatus Ozemobacter sibiricus</name>
    <dbReference type="NCBI Taxonomy" id="2268124"/>
    <lineage>
        <taxon>Bacteria</taxon>
        <taxon>Candidatus Ozemobacteria</taxon>
        <taxon>Candidatus Ozemobacterales</taxon>
        <taxon>Candidatus Ozemobacteraceae</taxon>
        <taxon>Candidatus Ozemobacter</taxon>
    </lineage>
</organism>
<protein>
    <submittedName>
        <fullName evidence="2">Uncharacterized protein</fullName>
    </submittedName>
</protein>
<dbReference type="EMBL" id="QOQW01000037">
    <property type="protein sequence ID" value="RCK75978.1"/>
    <property type="molecule type" value="Genomic_DNA"/>
</dbReference>